<sequence length="307" mass="33979">MEKKSTAYLAALSMSVIIGFSFLTNKISLDTASPWAILAHRFTFAFLALLALKVLGFMKFRLTRKEVFAILPLSLFYPLLFFSLQLLGLQKVYSSEAGIIQAMTPLLTMILATLILKEKTKRMQKLFMLVSLSGVVYISLVKGAEVSVESLTGYLLLLLSSFSSAMNLVLIRKLVKDHSFMKLTSVAITTGFILCNLINLTLHLMEGHLESYFSPLGTPSFLLGVLFLGVLSTLGTSLLSNFALSRLEASRMSIFNHLGTVISIFAGVLLLREHLRYYQVIGALLIITGVIGTNYFAADKRENRQKA</sequence>
<dbReference type="AlphaFoldDB" id="A0A939HAF7"/>
<feature type="transmembrane region" description="Helical" evidence="7">
    <location>
        <begin position="222"/>
        <end position="242"/>
    </location>
</feature>
<feature type="transmembrane region" description="Helical" evidence="7">
    <location>
        <begin position="99"/>
        <end position="116"/>
    </location>
</feature>
<comment type="caution">
    <text evidence="9">The sequence shown here is derived from an EMBL/GenBank/DDBJ whole genome shotgun (WGS) entry which is preliminary data.</text>
</comment>
<feature type="transmembrane region" description="Helical" evidence="7">
    <location>
        <begin position="183"/>
        <end position="202"/>
    </location>
</feature>
<feature type="transmembrane region" description="Helical" evidence="7">
    <location>
        <begin position="7"/>
        <end position="23"/>
    </location>
</feature>
<dbReference type="Gene3D" id="1.10.3730.20">
    <property type="match status" value="1"/>
</dbReference>
<gene>
    <name evidence="9" type="ORF">J3A84_07595</name>
</gene>
<dbReference type="SUPFAM" id="SSF103481">
    <property type="entry name" value="Multidrug resistance efflux transporter EmrE"/>
    <property type="match status" value="2"/>
</dbReference>
<evidence type="ECO:0000256" key="1">
    <source>
        <dbReference type="ARBA" id="ARBA00004651"/>
    </source>
</evidence>
<dbReference type="PANTHER" id="PTHR32322:SF18">
    <property type="entry name" value="S-ADENOSYLMETHIONINE_S-ADENOSYLHOMOCYSTEINE TRANSPORTER"/>
    <property type="match status" value="1"/>
</dbReference>
<evidence type="ECO:0000256" key="3">
    <source>
        <dbReference type="ARBA" id="ARBA00022475"/>
    </source>
</evidence>
<keyword evidence="4 7" id="KW-0812">Transmembrane</keyword>
<dbReference type="InterPro" id="IPR000620">
    <property type="entry name" value="EamA_dom"/>
</dbReference>
<comment type="subcellular location">
    <subcellularLocation>
        <location evidence="1">Cell membrane</location>
        <topology evidence="1">Multi-pass membrane protein</topology>
    </subcellularLocation>
</comment>
<keyword evidence="5 7" id="KW-1133">Transmembrane helix</keyword>
<dbReference type="RefSeq" id="WP_207599413.1">
    <property type="nucleotide sequence ID" value="NZ_JAFNJU010000005.1"/>
</dbReference>
<keyword evidence="10" id="KW-1185">Reference proteome</keyword>
<feature type="transmembrane region" description="Helical" evidence="7">
    <location>
        <begin position="277"/>
        <end position="297"/>
    </location>
</feature>
<organism evidence="9 10">
    <name type="scientific">Proteiniclasticum aestuarii</name>
    <dbReference type="NCBI Taxonomy" id="2817862"/>
    <lineage>
        <taxon>Bacteria</taxon>
        <taxon>Bacillati</taxon>
        <taxon>Bacillota</taxon>
        <taxon>Clostridia</taxon>
        <taxon>Eubacteriales</taxon>
        <taxon>Clostridiaceae</taxon>
        <taxon>Proteiniclasticum</taxon>
    </lineage>
</organism>
<dbReference type="InterPro" id="IPR050638">
    <property type="entry name" value="AA-Vitamin_Transporters"/>
</dbReference>
<reference evidence="9" key="1">
    <citation type="submission" date="2021-03" db="EMBL/GenBank/DDBJ databases">
        <title>Proteiniclasticum marinus sp. nov., isolated from tidal flat sediment.</title>
        <authorList>
            <person name="Namirimu T."/>
            <person name="Yang J.-A."/>
            <person name="Yang S.-H."/>
            <person name="Kim Y.-J."/>
            <person name="Kwon K.K."/>
        </authorList>
    </citation>
    <scope>NUCLEOTIDE SEQUENCE</scope>
    <source>
        <strain evidence="9">SCR006</strain>
    </source>
</reference>
<feature type="domain" description="EamA" evidence="8">
    <location>
        <begin position="7"/>
        <end position="139"/>
    </location>
</feature>
<evidence type="ECO:0000256" key="4">
    <source>
        <dbReference type="ARBA" id="ARBA00022692"/>
    </source>
</evidence>
<feature type="transmembrane region" description="Helical" evidence="7">
    <location>
        <begin position="254"/>
        <end position="271"/>
    </location>
</feature>
<comment type="similarity">
    <text evidence="2">Belongs to the EamA transporter family.</text>
</comment>
<accession>A0A939HAF7</accession>
<evidence type="ECO:0000256" key="7">
    <source>
        <dbReference type="SAM" id="Phobius"/>
    </source>
</evidence>
<evidence type="ECO:0000259" key="8">
    <source>
        <dbReference type="Pfam" id="PF00892"/>
    </source>
</evidence>
<dbReference type="InterPro" id="IPR037185">
    <property type="entry name" value="EmrE-like"/>
</dbReference>
<dbReference type="EMBL" id="JAFNJU010000005">
    <property type="protein sequence ID" value="MBO1264888.1"/>
    <property type="molecule type" value="Genomic_DNA"/>
</dbReference>
<dbReference type="PANTHER" id="PTHR32322">
    <property type="entry name" value="INNER MEMBRANE TRANSPORTER"/>
    <property type="match status" value="1"/>
</dbReference>
<dbReference type="Proteomes" id="UP000664218">
    <property type="component" value="Unassembled WGS sequence"/>
</dbReference>
<name>A0A939HAF7_9CLOT</name>
<keyword evidence="3" id="KW-1003">Cell membrane</keyword>
<proteinExistence type="inferred from homology"/>
<dbReference type="Pfam" id="PF00892">
    <property type="entry name" value="EamA"/>
    <property type="match status" value="2"/>
</dbReference>
<feature type="domain" description="EamA" evidence="8">
    <location>
        <begin position="152"/>
        <end position="294"/>
    </location>
</feature>
<evidence type="ECO:0000256" key="5">
    <source>
        <dbReference type="ARBA" id="ARBA00022989"/>
    </source>
</evidence>
<evidence type="ECO:0000256" key="2">
    <source>
        <dbReference type="ARBA" id="ARBA00007362"/>
    </source>
</evidence>
<evidence type="ECO:0000256" key="6">
    <source>
        <dbReference type="ARBA" id="ARBA00023136"/>
    </source>
</evidence>
<feature type="transmembrane region" description="Helical" evidence="7">
    <location>
        <begin position="123"/>
        <end position="140"/>
    </location>
</feature>
<dbReference type="GO" id="GO:0005886">
    <property type="term" value="C:plasma membrane"/>
    <property type="evidence" value="ECO:0007669"/>
    <property type="project" value="UniProtKB-SubCell"/>
</dbReference>
<feature type="transmembrane region" description="Helical" evidence="7">
    <location>
        <begin position="67"/>
        <end position="87"/>
    </location>
</feature>
<evidence type="ECO:0000313" key="10">
    <source>
        <dbReference type="Proteomes" id="UP000664218"/>
    </source>
</evidence>
<keyword evidence="6 7" id="KW-0472">Membrane</keyword>
<evidence type="ECO:0000313" key="9">
    <source>
        <dbReference type="EMBL" id="MBO1264888.1"/>
    </source>
</evidence>
<feature type="transmembrane region" description="Helical" evidence="7">
    <location>
        <begin position="35"/>
        <end position="55"/>
    </location>
</feature>
<feature type="transmembrane region" description="Helical" evidence="7">
    <location>
        <begin position="152"/>
        <end position="171"/>
    </location>
</feature>
<protein>
    <submittedName>
        <fullName evidence="9">DMT family transporter</fullName>
    </submittedName>
</protein>